<dbReference type="EMBL" id="WPCU01000010">
    <property type="protein sequence ID" value="MVA77706.1"/>
    <property type="molecule type" value="Genomic_DNA"/>
</dbReference>
<evidence type="ECO:0000313" key="5">
    <source>
        <dbReference type="Proteomes" id="UP000435304"/>
    </source>
</evidence>
<dbReference type="InterPro" id="IPR029065">
    <property type="entry name" value="Enolase_C-like"/>
</dbReference>
<dbReference type="SMART" id="SM00922">
    <property type="entry name" value="MR_MLE"/>
    <property type="match status" value="1"/>
</dbReference>
<evidence type="ECO:0000259" key="3">
    <source>
        <dbReference type="SMART" id="SM00922"/>
    </source>
</evidence>
<dbReference type="InterPro" id="IPR036849">
    <property type="entry name" value="Enolase-like_C_sf"/>
</dbReference>
<dbReference type="InterPro" id="IPR013342">
    <property type="entry name" value="Mandelate_racemase_C"/>
</dbReference>
<dbReference type="SUPFAM" id="SSF51604">
    <property type="entry name" value="Enolase C-terminal domain-like"/>
    <property type="match status" value="1"/>
</dbReference>
<dbReference type="PROSITE" id="PS00909">
    <property type="entry name" value="MR_MLE_2"/>
    <property type="match status" value="1"/>
</dbReference>
<dbReference type="Pfam" id="PF13378">
    <property type="entry name" value="MR_MLE_C"/>
    <property type="match status" value="1"/>
</dbReference>
<evidence type="ECO:0000256" key="2">
    <source>
        <dbReference type="ARBA" id="ARBA00022723"/>
    </source>
</evidence>
<organism evidence="4 5">
    <name type="scientific">Auraticoccus cholistanensis</name>
    <dbReference type="NCBI Taxonomy" id="2656650"/>
    <lineage>
        <taxon>Bacteria</taxon>
        <taxon>Bacillati</taxon>
        <taxon>Actinomycetota</taxon>
        <taxon>Actinomycetes</taxon>
        <taxon>Propionibacteriales</taxon>
        <taxon>Propionibacteriaceae</taxon>
        <taxon>Auraticoccus</taxon>
    </lineage>
</organism>
<keyword evidence="5" id="KW-1185">Reference proteome</keyword>
<dbReference type="PANTHER" id="PTHR48080">
    <property type="entry name" value="D-GALACTONATE DEHYDRATASE-RELATED"/>
    <property type="match status" value="1"/>
</dbReference>
<dbReference type="PANTHER" id="PTHR48080:SF3">
    <property type="entry name" value="ENOLASE SUPERFAMILY MEMBER DDB_G0284701"/>
    <property type="match status" value="1"/>
</dbReference>
<dbReference type="GO" id="GO:0046872">
    <property type="term" value="F:metal ion binding"/>
    <property type="evidence" value="ECO:0007669"/>
    <property type="project" value="UniProtKB-KW"/>
</dbReference>
<feature type="domain" description="Mandelate racemase/muconate lactonizing enzyme C-terminal" evidence="3">
    <location>
        <begin position="42"/>
        <end position="137"/>
    </location>
</feature>
<evidence type="ECO:0000313" key="4">
    <source>
        <dbReference type="EMBL" id="MVA77706.1"/>
    </source>
</evidence>
<reference evidence="4 5" key="1">
    <citation type="submission" date="2019-12" db="EMBL/GenBank/DDBJ databases">
        <title>Auraticoccus cholistani sp. nov., an actinomycete isolated from soil of Cholistan desert.</title>
        <authorList>
            <person name="Cheema M.T."/>
        </authorList>
    </citation>
    <scope>NUCLEOTIDE SEQUENCE [LARGE SCALE GENOMIC DNA]</scope>
    <source>
        <strain evidence="4 5">F435</strain>
    </source>
</reference>
<evidence type="ECO:0000256" key="1">
    <source>
        <dbReference type="ARBA" id="ARBA00008031"/>
    </source>
</evidence>
<proteinExistence type="inferred from homology"/>
<comment type="similarity">
    <text evidence="1">Belongs to the mandelate racemase/muconate lactonizing enzyme family.</text>
</comment>
<keyword evidence="2" id="KW-0479">Metal-binding</keyword>
<dbReference type="InterPro" id="IPR018110">
    <property type="entry name" value="Mandel_Rmase/mucon_lact_enz_CS"/>
</dbReference>
<gene>
    <name evidence="4" type="ORF">GC722_17035</name>
</gene>
<sequence length="265" mass="26339">MALDVAAHDAAARLAGRPLHRLLGGPPTSRLATHAQVPFGTVEEAGVRAREAVGAGFTRIKIRVGGPDVGHDVARVAAVRATAGDGVELLTDANAGWDVPRAVEAARRLAALGVSWLEQPVSGVADLARVSAAGGVPVRADESARDARAVADLAAAGAVQGVHLKLEKCGTVAALRAAVSAARSAGLSVALGQMDQGRLGCAATTALAVGLGVEEAELWGCADIDAADDVAGPLTLLDGAVLVPQGPGLGVETTLTAPPSGALPR</sequence>
<protein>
    <recommendedName>
        <fullName evidence="3">Mandelate racemase/muconate lactonizing enzyme C-terminal domain-containing protein</fullName>
    </recommendedName>
</protein>
<dbReference type="Proteomes" id="UP000435304">
    <property type="component" value="Unassembled WGS sequence"/>
</dbReference>
<dbReference type="AlphaFoldDB" id="A0A6A9V246"/>
<name>A0A6A9V246_9ACTN</name>
<dbReference type="Gene3D" id="3.30.390.10">
    <property type="entry name" value="Enolase-like, N-terminal domain"/>
    <property type="match status" value="1"/>
</dbReference>
<dbReference type="SFLD" id="SFLDS00001">
    <property type="entry name" value="Enolase"/>
    <property type="match status" value="1"/>
</dbReference>
<dbReference type="InterPro" id="IPR034593">
    <property type="entry name" value="DgoD-like"/>
</dbReference>
<dbReference type="Gene3D" id="3.20.20.120">
    <property type="entry name" value="Enolase-like C-terminal domain"/>
    <property type="match status" value="1"/>
</dbReference>
<comment type="caution">
    <text evidence="4">The sequence shown here is derived from an EMBL/GenBank/DDBJ whole genome shotgun (WGS) entry which is preliminary data.</text>
</comment>
<dbReference type="GO" id="GO:0009063">
    <property type="term" value="P:amino acid catabolic process"/>
    <property type="evidence" value="ECO:0007669"/>
    <property type="project" value="InterPro"/>
</dbReference>
<accession>A0A6A9V246</accession>
<dbReference type="InterPro" id="IPR029017">
    <property type="entry name" value="Enolase-like_N"/>
</dbReference>